<sequence>MTTMPRKKRNLVDILWKNYRKKRKLNSEGCSDLDDFKFASKAEPCTSTDGCLKESSEFQSSCLDHLYINRETTLSTVSDHNYATRETTPTSPDGVKGYSGSEITHVSSDDNHSHAGSQIKNTAPENNHDYTKSQICRTSRKNDHSYAGTQMAHSILKNSPSNAESLKHHTKPEKDHSYAESPVTHDTLENGRSKKISQITCTTLENGQHDSTKIQKTHTSPENGYGHAEILTARISTDDGSSERDINRTFEIKVPIFNSDVVSIKETLEELAEEVRHKLQPPYVFSFQEDEIKIIELYKIKRKTSVKLVINIDRTFQAKIYVHRKEVSRDHHLWTGLPPKYDSYSSISQLLTQLQSFAVCMGNPDEGFYDLAAIGCELSDSKDSSIHGYREGDFCAQLGDLDYHSTVRSVKCSLLVPGRRCSTCGIYRRRLWSRKHRLDDKSKLSTDLMHSSYKHKDMTKEMLILKIKQQRACVLSLQHEVDRLQREIKRFNPVPKNAL</sequence>
<keyword evidence="3" id="KW-1185">Reference proteome</keyword>
<feature type="compositionally biased region" description="Polar residues" evidence="1">
    <location>
        <begin position="79"/>
        <end position="91"/>
    </location>
</feature>
<proteinExistence type="predicted"/>
<dbReference type="Proteomes" id="UP000242188">
    <property type="component" value="Unassembled WGS sequence"/>
</dbReference>
<evidence type="ECO:0000313" key="2">
    <source>
        <dbReference type="EMBL" id="OWF53015.1"/>
    </source>
</evidence>
<dbReference type="OrthoDB" id="6134571at2759"/>
<accession>A0A210QW99</accession>
<evidence type="ECO:0000313" key="3">
    <source>
        <dbReference type="Proteomes" id="UP000242188"/>
    </source>
</evidence>
<gene>
    <name evidence="2" type="ORF">KP79_PYT18671</name>
</gene>
<organism evidence="2 3">
    <name type="scientific">Mizuhopecten yessoensis</name>
    <name type="common">Japanese scallop</name>
    <name type="synonym">Patinopecten yessoensis</name>
    <dbReference type="NCBI Taxonomy" id="6573"/>
    <lineage>
        <taxon>Eukaryota</taxon>
        <taxon>Metazoa</taxon>
        <taxon>Spiralia</taxon>
        <taxon>Lophotrochozoa</taxon>
        <taxon>Mollusca</taxon>
        <taxon>Bivalvia</taxon>
        <taxon>Autobranchia</taxon>
        <taxon>Pteriomorphia</taxon>
        <taxon>Pectinida</taxon>
        <taxon>Pectinoidea</taxon>
        <taxon>Pectinidae</taxon>
        <taxon>Mizuhopecten</taxon>
    </lineage>
</organism>
<dbReference type="EMBL" id="NEDP02001544">
    <property type="protein sequence ID" value="OWF53015.1"/>
    <property type="molecule type" value="Genomic_DNA"/>
</dbReference>
<evidence type="ECO:0000256" key="1">
    <source>
        <dbReference type="SAM" id="MobiDB-lite"/>
    </source>
</evidence>
<dbReference type="AlphaFoldDB" id="A0A210QW99"/>
<protein>
    <submittedName>
        <fullName evidence="2">Uncharacterized protein</fullName>
    </submittedName>
</protein>
<feature type="region of interest" description="Disordered" evidence="1">
    <location>
        <begin position="79"/>
        <end position="131"/>
    </location>
</feature>
<feature type="compositionally biased region" description="Polar residues" evidence="1">
    <location>
        <begin position="114"/>
        <end position="125"/>
    </location>
</feature>
<name>A0A210QW99_MIZYE</name>
<comment type="caution">
    <text evidence="2">The sequence shown here is derived from an EMBL/GenBank/DDBJ whole genome shotgun (WGS) entry which is preliminary data.</text>
</comment>
<reference evidence="2 3" key="1">
    <citation type="journal article" date="2017" name="Nat. Ecol. Evol.">
        <title>Scallop genome provides insights into evolution of bilaterian karyotype and development.</title>
        <authorList>
            <person name="Wang S."/>
            <person name="Zhang J."/>
            <person name="Jiao W."/>
            <person name="Li J."/>
            <person name="Xun X."/>
            <person name="Sun Y."/>
            <person name="Guo X."/>
            <person name="Huan P."/>
            <person name="Dong B."/>
            <person name="Zhang L."/>
            <person name="Hu X."/>
            <person name="Sun X."/>
            <person name="Wang J."/>
            <person name="Zhao C."/>
            <person name="Wang Y."/>
            <person name="Wang D."/>
            <person name="Huang X."/>
            <person name="Wang R."/>
            <person name="Lv J."/>
            <person name="Li Y."/>
            <person name="Zhang Z."/>
            <person name="Liu B."/>
            <person name="Lu W."/>
            <person name="Hui Y."/>
            <person name="Liang J."/>
            <person name="Zhou Z."/>
            <person name="Hou R."/>
            <person name="Li X."/>
            <person name="Liu Y."/>
            <person name="Li H."/>
            <person name="Ning X."/>
            <person name="Lin Y."/>
            <person name="Zhao L."/>
            <person name="Xing Q."/>
            <person name="Dou J."/>
            <person name="Li Y."/>
            <person name="Mao J."/>
            <person name="Guo H."/>
            <person name="Dou H."/>
            <person name="Li T."/>
            <person name="Mu C."/>
            <person name="Jiang W."/>
            <person name="Fu Q."/>
            <person name="Fu X."/>
            <person name="Miao Y."/>
            <person name="Liu J."/>
            <person name="Yu Q."/>
            <person name="Li R."/>
            <person name="Liao H."/>
            <person name="Li X."/>
            <person name="Kong Y."/>
            <person name="Jiang Z."/>
            <person name="Chourrout D."/>
            <person name="Li R."/>
            <person name="Bao Z."/>
        </authorList>
    </citation>
    <scope>NUCLEOTIDE SEQUENCE [LARGE SCALE GENOMIC DNA]</scope>
    <source>
        <strain evidence="2 3">PY_sf001</strain>
    </source>
</reference>
<feature type="region of interest" description="Disordered" evidence="1">
    <location>
        <begin position="158"/>
        <end position="194"/>
    </location>
</feature>